<evidence type="ECO:0000313" key="3">
    <source>
        <dbReference type="Proteomes" id="UP000000657"/>
    </source>
</evidence>
<gene>
    <name evidence="2" type="ordered locus">FRAAL0499</name>
</gene>
<dbReference type="KEGG" id="fal:FRAAL0499"/>
<evidence type="ECO:0000313" key="2">
    <source>
        <dbReference type="EMBL" id="CAJ59174.1"/>
    </source>
</evidence>
<dbReference type="EMBL" id="CT573213">
    <property type="protein sequence ID" value="CAJ59174.1"/>
    <property type="molecule type" value="Genomic_DNA"/>
</dbReference>
<dbReference type="InterPro" id="IPR022062">
    <property type="entry name" value="DUF3618"/>
</dbReference>
<proteinExistence type="predicted"/>
<dbReference type="RefSeq" id="WP_011601752.1">
    <property type="nucleotide sequence ID" value="NC_008278.1"/>
</dbReference>
<dbReference type="AlphaFoldDB" id="Q0RTC7"/>
<dbReference type="OrthoDB" id="3218417at2"/>
<dbReference type="Gene3D" id="1.20.5.1230">
    <property type="entry name" value="Apolipoprotein A-I"/>
    <property type="match status" value="1"/>
</dbReference>
<evidence type="ECO:0000256" key="1">
    <source>
        <dbReference type="SAM" id="MobiDB-lite"/>
    </source>
</evidence>
<dbReference type="STRING" id="326424.FRAAL0499"/>
<dbReference type="Pfam" id="PF12277">
    <property type="entry name" value="DUF3618"/>
    <property type="match status" value="1"/>
</dbReference>
<reference evidence="2 3" key="1">
    <citation type="journal article" date="2007" name="Genome Res.">
        <title>Genome characteristics of facultatively symbiotic Frankia sp. strains reflect host range and host plant biogeography.</title>
        <authorList>
            <person name="Normand P."/>
            <person name="Lapierre P."/>
            <person name="Tisa L.S."/>
            <person name="Gogarten J.P."/>
            <person name="Alloisio N."/>
            <person name="Bagnarol E."/>
            <person name="Bassi C.A."/>
            <person name="Berry A.M."/>
            <person name="Bickhart D.M."/>
            <person name="Choisne N."/>
            <person name="Couloux A."/>
            <person name="Cournoyer B."/>
            <person name="Cruveiller S."/>
            <person name="Daubin V."/>
            <person name="Demange N."/>
            <person name="Francino M.P."/>
            <person name="Goltsman E."/>
            <person name="Huang Y."/>
            <person name="Kopp O.R."/>
            <person name="Labarre L."/>
            <person name="Lapidus A."/>
            <person name="Lavire C."/>
            <person name="Marechal J."/>
            <person name="Martinez M."/>
            <person name="Mastronunzio J.E."/>
            <person name="Mullin B.C."/>
            <person name="Niemann J."/>
            <person name="Pujic P."/>
            <person name="Rawnsley T."/>
            <person name="Rouy Z."/>
            <person name="Schenowitz C."/>
            <person name="Sellstedt A."/>
            <person name="Tavares F."/>
            <person name="Tomkins J.P."/>
            <person name="Vallenet D."/>
            <person name="Valverde C."/>
            <person name="Wall L.G."/>
            <person name="Wang Y."/>
            <person name="Medigue C."/>
            <person name="Benson D.R."/>
        </authorList>
    </citation>
    <scope>NUCLEOTIDE SEQUENCE [LARGE SCALE GENOMIC DNA]</scope>
    <source>
        <strain evidence="3">DSM 45986 / CECT 9034 / ACN14a</strain>
    </source>
</reference>
<name>Q0RTC7_FRAAA</name>
<keyword evidence="3" id="KW-1185">Reference proteome</keyword>
<evidence type="ECO:0008006" key="4">
    <source>
        <dbReference type="Google" id="ProtNLM"/>
    </source>
</evidence>
<dbReference type="Proteomes" id="UP000000657">
    <property type="component" value="Chromosome"/>
</dbReference>
<organism evidence="2 3">
    <name type="scientific">Frankia alni (strain DSM 45986 / CECT 9034 / ACN14a)</name>
    <dbReference type="NCBI Taxonomy" id="326424"/>
    <lineage>
        <taxon>Bacteria</taxon>
        <taxon>Bacillati</taxon>
        <taxon>Actinomycetota</taxon>
        <taxon>Actinomycetes</taxon>
        <taxon>Frankiales</taxon>
        <taxon>Frankiaceae</taxon>
        <taxon>Frankia</taxon>
    </lineage>
</organism>
<dbReference type="HOGENOM" id="CLU_105005_0_0_11"/>
<feature type="compositionally biased region" description="Basic and acidic residues" evidence="1">
    <location>
        <begin position="7"/>
        <end position="22"/>
    </location>
</feature>
<sequence length="181" mass="18930">MTSTSPDEIRSDIEATRARLGDDLDELSDRVSPQKVAGRTAQDLRRRVSSATESVRPKVAATTGTATEKARHTADQAKATVRRQLDAHPQVAATAQRARDTAGSAAGSASQTVHRQLDSHPQVAAKVSQVRDTAGGAVSAGRQKAAANPRATGTAAAAAAALLALLLVVLRHRRQDTDTLD</sequence>
<protein>
    <recommendedName>
        <fullName evidence="4">DUF3618 domain-containing protein</fullName>
    </recommendedName>
</protein>
<dbReference type="SUPFAM" id="SSF58113">
    <property type="entry name" value="Apolipoprotein A-I"/>
    <property type="match status" value="1"/>
</dbReference>
<feature type="region of interest" description="Disordered" evidence="1">
    <location>
        <begin position="1"/>
        <end position="123"/>
    </location>
</feature>
<accession>Q0RTC7</accession>